<accession>A0A822A4E4</accession>
<proteinExistence type="predicted"/>
<feature type="non-terminal residue" evidence="2">
    <location>
        <position position="59"/>
    </location>
</feature>
<reference evidence="2" key="1">
    <citation type="submission" date="2021-02" db="EMBL/GenBank/DDBJ databases">
        <authorList>
            <person name="Nowell W R."/>
        </authorList>
    </citation>
    <scope>NUCLEOTIDE SEQUENCE</scope>
</reference>
<dbReference type="Proteomes" id="UP000663873">
    <property type="component" value="Unassembled WGS sequence"/>
</dbReference>
<keyword evidence="3" id="KW-1185">Reference proteome</keyword>
<organism evidence="2 3">
    <name type="scientific">Rotaria socialis</name>
    <dbReference type="NCBI Taxonomy" id="392032"/>
    <lineage>
        <taxon>Eukaryota</taxon>
        <taxon>Metazoa</taxon>
        <taxon>Spiralia</taxon>
        <taxon>Gnathifera</taxon>
        <taxon>Rotifera</taxon>
        <taxon>Eurotatoria</taxon>
        <taxon>Bdelloidea</taxon>
        <taxon>Philodinida</taxon>
        <taxon>Philodinidae</taxon>
        <taxon>Rotaria</taxon>
    </lineage>
</organism>
<dbReference type="EMBL" id="CAJOBP010102957">
    <property type="protein sequence ID" value="CAF4981252.1"/>
    <property type="molecule type" value="Genomic_DNA"/>
</dbReference>
<evidence type="ECO:0000313" key="1">
    <source>
        <dbReference type="EMBL" id="CAF4981252.1"/>
    </source>
</evidence>
<gene>
    <name evidence="1" type="ORF">UJA718_LOCUS49315</name>
    <name evidence="2" type="ORF">UJA718_LOCUS50111</name>
</gene>
<evidence type="ECO:0000313" key="2">
    <source>
        <dbReference type="EMBL" id="CAF4996987.1"/>
    </source>
</evidence>
<comment type="caution">
    <text evidence="2">The sequence shown here is derived from an EMBL/GenBank/DDBJ whole genome shotgun (WGS) entry which is preliminary data.</text>
</comment>
<dbReference type="EMBL" id="CAJOBP010108975">
    <property type="protein sequence ID" value="CAF4996987.1"/>
    <property type="molecule type" value="Genomic_DNA"/>
</dbReference>
<feature type="non-terminal residue" evidence="2">
    <location>
        <position position="1"/>
    </location>
</feature>
<name>A0A822A4E4_9BILA</name>
<dbReference type="Gene3D" id="3.40.50.1240">
    <property type="entry name" value="Phosphoglycerate mutase-like"/>
    <property type="match status" value="1"/>
</dbReference>
<evidence type="ECO:0000313" key="3">
    <source>
        <dbReference type="Proteomes" id="UP000663873"/>
    </source>
</evidence>
<sequence>GLIRLFCIRHGERVDFAFGSSWPELAFDKAGNYQRLNLNMPLSLPRRRNPFRDFIGDSP</sequence>
<protein>
    <submittedName>
        <fullName evidence="2">Uncharacterized protein</fullName>
    </submittedName>
</protein>
<dbReference type="AlphaFoldDB" id="A0A822A4E4"/>
<dbReference type="InterPro" id="IPR029033">
    <property type="entry name" value="His_PPase_superfam"/>
</dbReference>